<evidence type="ECO:0000256" key="6">
    <source>
        <dbReference type="SAM" id="MobiDB-lite"/>
    </source>
</evidence>
<name>A0ABR3GDE5_9PEZI</name>
<protein>
    <recommendedName>
        <fullName evidence="8">Peptidase M20 dimerisation domain-containing protein</fullName>
    </recommendedName>
</protein>
<comment type="caution">
    <text evidence="9">The sequence shown here is derived from an EMBL/GenBank/DDBJ whole genome shotgun (WGS) entry which is preliminary data.</text>
</comment>
<keyword evidence="5" id="KW-0862">Zinc</keyword>
<dbReference type="InterPro" id="IPR002933">
    <property type="entry name" value="Peptidase_M20"/>
</dbReference>
<evidence type="ECO:0000256" key="1">
    <source>
        <dbReference type="ARBA" id="ARBA00001947"/>
    </source>
</evidence>
<sequence length="451" mass="48668">MKISPVPLALLLLPLASVAFKLPFKLPPGIENLKIRFESIELPQFIRNIADPISTSPLFSLHKSLIEIPSISGSEREVGEWLANYLISKNFTVETQSVSDDGGRFNVFAYLGKNRTTNTLVTSHIDTVPPYIPYEYRGSSGSIHGRGSNDAKSSVASQITAVQELISEKIISEGDVSLLFVVGEETIGDGMKAANSLGPVWKSVIFGEPTENKLAVGHKGIVMFDVIAEGKASHSGYPQLGVNANSNLIRALYNLQNLGLPSSDLLGESTMNIGRIEGGVAANVISPYATASVLVRVAGDLGETVALIKKSVEDLPVELKFLSVSYGPQHLDYEVEGFQTTVCSYGTDIPNLHGEHKRYLYGPGSIITAHGDNEYILKSDLVEAVAGYKKLIKESLWPTKRVPSIIEEIVVIEEIVTPVSSSATVVDSDKETEEAKPEGVEPQTFAESGEL</sequence>
<keyword evidence="7" id="KW-0732">Signal</keyword>
<evidence type="ECO:0000313" key="9">
    <source>
        <dbReference type="EMBL" id="KAL0633790.1"/>
    </source>
</evidence>
<feature type="signal peptide" evidence="7">
    <location>
        <begin position="1"/>
        <end position="19"/>
    </location>
</feature>
<evidence type="ECO:0000259" key="8">
    <source>
        <dbReference type="Pfam" id="PF07687"/>
    </source>
</evidence>
<keyword evidence="4" id="KW-0378">Hydrolase</keyword>
<dbReference type="SUPFAM" id="SSF55031">
    <property type="entry name" value="Bacterial exopeptidase dimerisation domain"/>
    <property type="match status" value="1"/>
</dbReference>
<gene>
    <name evidence="9" type="ORF">Q9L58_007329</name>
</gene>
<keyword evidence="3" id="KW-0479">Metal-binding</keyword>
<evidence type="ECO:0000256" key="2">
    <source>
        <dbReference type="ARBA" id="ARBA00006247"/>
    </source>
</evidence>
<organism evidence="9 10">
    <name type="scientific">Discina gigas</name>
    <dbReference type="NCBI Taxonomy" id="1032678"/>
    <lineage>
        <taxon>Eukaryota</taxon>
        <taxon>Fungi</taxon>
        <taxon>Dikarya</taxon>
        <taxon>Ascomycota</taxon>
        <taxon>Pezizomycotina</taxon>
        <taxon>Pezizomycetes</taxon>
        <taxon>Pezizales</taxon>
        <taxon>Discinaceae</taxon>
        <taxon>Discina</taxon>
    </lineage>
</organism>
<dbReference type="CDD" id="cd05652">
    <property type="entry name" value="M20_ArgE_DapE-like_fungal"/>
    <property type="match status" value="1"/>
</dbReference>
<dbReference type="InterPro" id="IPR011650">
    <property type="entry name" value="Peptidase_M20_dimer"/>
</dbReference>
<comment type="similarity">
    <text evidence="2">Belongs to the peptidase M20A family.</text>
</comment>
<dbReference type="Gene3D" id="3.30.70.360">
    <property type="match status" value="1"/>
</dbReference>
<evidence type="ECO:0000313" key="10">
    <source>
        <dbReference type="Proteomes" id="UP001447188"/>
    </source>
</evidence>
<feature type="region of interest" description="Disordered" evidence="6">
    <location>
        <begin position="422"/>
        <end position="451"/>
    </location>
</feature>
<keyword evidence="10" id="KW-1185">Reference proteome</keyword>
<evidence type="ECO:0000256" key="3">
    <source>
        <dbReference type="ARBA" id="ARBA00022723"/>
    </source>
</evidence>
<dbReference type="InterPro" id="IPR001261">
    <property type="entry name" value="ArgE/DapE_CS"/>
</dbReference>
<dbReference type="Pfam" id="PF07687">
    <property type="entry name" value="M20_dimer"/>
    <property type="match status" value="1"/>
</dbReference>
<evidence type="ECO:0000256" key="5">
    <source>
        <dbReference type="ARBA" id="ARBA00022833"/>
    </source>
</evidence>
<dbReference type="InterPro" id="IPR050072">
    <property type="entry name" value="Peptidase_M20A"/>
</dbReference>
<dbReference type="SUPFAM" id="SSF53187">
    <property type="entry name" value="Zn-dependent exopeptidases"/>
    <property type="match status" value="1"/>
</dbReference>
<dbReference type="EMBL" id="JBBBZM010000114">
    <property type="protein sequence ID" value="KAL0633790.1"/>
    <property type="molecule type" value="Genomic_DNA"/>
</dbReference>
<dbReference type="PANTHER" id="PTHR43808:SF8">
    <property type="entry name" value="PEPTIDASE M20 DIMERISATION DOMAIN-CONTAINING PROTEIN"/>
    <property type="match status" value="1"/>
</dbReference>
<feature type="domain" description="Peptidase M20 dimerisation" evidence="8">
    <location>
        <begin position="216"/>
        <end position="312"/>
    </location>
</feature>
<evidence type="ECO:0000256" key="7">
    <source>
        <dbReference type="SAM" id="SignalP"/>
    </source>
</evidence>
<accession>A0ABR3GDE5</accession>
<dbReference type="InterPro" id="IPR036264">
    <property type="entry name" value="Bact_exopeptidase_dim_dom"/>
</dbReference>
<feature type="chain" id="PRO_5047522474" description="Peptidase M20 dimerisation domain-containing protein" evidence="7">
    <location>
        <begin position="20"/>
        <end position="451"/>
    </location>
</feature>
<dbReference type="PANTHER" id="PTHR43808">
    <property type="entry name" value="ACETYLORNITHINE DEACETYLASE"/>
    <property type="match status" value="1"/>
</dbReference>
<reference evidence="9 10" key="1">
    <citation type="submission" date="2024-02" db="EMBL/GenBank/DDBJ databases">
        <title>Discinaceae phylogenomics.</title>
        <authorList>
            <person name="Dirks A.C."/>
            <person name="James T.Y."/>
        </authorList>
    </citation>
    <scope>NUCLEOTIDE SEQUENCE [LARGE SCALE GENOMIC DNA]</scope>
    <source>
        <strain evidence="9 10">ACD0624</strain>
    </source>
</reference>
<evidence type="ECO:0000256" key="4">
    <source>
        <dbReference type="ARBA" id="ARBA00022801"/>
    </source>
</evidence>
<feature type="compositionally biased region" description="Basic and acidic residues" evidence="6">
    <location>
        <begin position="427"/>
        <end position="439"/>
    </location>
</feature>
<dbReference type="Gene3D" id="3.40.630.10">
    <property type="entry name" value="Zn peptidases"/>
    <property type="match status" value="1"/>
</dbReference>
<dbReference type="PROSITE" id="PS00759">
    <property type="entry name" value="ARGE_DAPE_CPG2_2"/>
    <property type="match status" value="1"/>
</dbReference>
<dbReference type="Proteomes" id="UP001447188">
    <property type="component" value="Unassembled WGS sequence"/>
</dbReference>
<proteinExistence type="inferred from homology"/>
<comment type="cofactor">
    <cofactor evidence="1">
        <name>Zn(2+)</name>
        <dbReference type="ChEBI" id="CHEBI:29105"/>
    </cofactor>
</comment>
<dbReference type="Pfam" id="PF01546">
    <property type="entry name" value="Peptidase_M20"/>
    <property type="match status" value="1"/>
</dbReference>